<dbReference type="PRINTS" id="PR00344">
    <property type="entry name" value="BCTRLSENSOR"/>
</dbReference>
<evidence type="ECO:0000259" key="7">
    <source>
        <dbReference type="PROSITE" id="PS50109"/>
    </source>
</evidence>
<dbReference type="InterPro" id="IPR005467">
    <property type="entry name" value="His_kinase_dom"/>
</dbReference>
<dbReference type="GO" id="GO:0000155">
    <property type="term" value="F:phosphorelay sensor kinase activity"/>
    <property type="evidence" value="ECO:0007669"/>
    <property type="project" value="InterPro"/>
</dbReference>
<dbReference type="InterPro" id="IPR001789">
    <property type="entry name" value="Sig_transdc_resp-reg_receiver"/>
</dbReference>
<dbReference type="OrthoDB" id="9773246at2"/>
<dbReference type="PROSITE" id="PS50110">
    <property type="entry name" value="RESPONSE_REGULATORY"/>
    <property type="match status" value="1"/>
</dbReference>
<evidence type="ECO:0000313" key="9">
    <source>
        <dbReference type="EMBL" id="KST66196.1"/>
    </source>
</evidence>
<dbReference type="PANTHER" id="PTHR43547:SF2">
    <property type="entry name" value="HYBRID SIGNAL TRANSDUCTION HISTIDINE KINASE C"/>
    <property type="match status" value="1"/>
</dbReference>
<keyword evidence="4" id="KW-0808">Transferase</keyword>
<evidence type="ECO:0000313" key="10">
    <source>
        <dbReference type="Proteomes" id="UP000053372"/>
    </source>
</evidence>
<dbReference type="Pfam" id="PF02518">
    <property type="entry name" value="HATPase_c"/>
    <property type="match status" value="1"/>
</dbReference>
<dbReference type="EC" id="2.7.13.3" evidence="2"/>
<dbReference type="Gene3D" id="3.40.50.2300">
    <property type="match status" value="1"/>
</dbReference>
<dbReference type="SMART" id="SM00387">
    <property type="entry name" value="HATPase_c"/>
    <property type="match status" value="1"/>
</dbReference>
<evidence type="ECO:0000256" key="4">
    <source>
        <dbReference type="ARBA" id="ARBA00022777"/>
    </source>
</evidence>
<dbReference type="Gene3D" id="3.30.565.10">
    <property type="entry name" value="Histidine kinase-like ATPase, C-terminal domain"/>
    <property type="match status" value="1"/>
</dbReference>
<proteinExistence type="predicted"/>
<dbReference type="SMART" id="SM00448">
    <property type="entry name" value="REC"/>
    <property type="match status" value="1"/>
</dbReference>
<dbReference type="Pfam" id="PF00072">
    <property type="entry name" value="Response_reg"/>
    <property type="match status" value="1"/>
</dbReference>
<evidence type="ECO:0000259" key="8">
    <source>
        <dbReference type="PROSITE" id="PS50110"/>
    </source>
</evidence>
<dbReference type="InterPro" id="IPR004358">
    <property type="entry name" value="Sig_transdc_His_kin-like_C"/>
</dbReference>
<evidence type="ECO:0000256" key="3">
    <source>
        <dbReference type="ARBA" id="ARBA00022553"/>
    </source>
</evidence>
<reference evidence="9 10" key="1">
    <citation type="journal article" date="2015" name="Genome Announc.">
        <title>Draft Genome of the Euendolithic (true boring) Cyanobacterium Mastigocoleus testarum strain BC008.</title>
        <authorList>
            <person name="Guida B.S."/>
            <person name="Garcia-Pichel F."/>
        </authorList>
    </citation>
    <scope>NUCLEOTIDE SEQUENCE [LARGE SCALE GENOMIC DNA]</scope>
    <source>
        <strain evidence="9 10">BC008</strain>
    </source>
</reference>
<dbReference type="InterPro" id="IPR036890">
    <property type="entry name" value="HATPase_C_sf"/>
</dbReference>
<keyword evidence="4" id="KW-0418">Kinase</keyword>
<keyword evidence="3 6" id="KW-0597">Phosphoprotein</keyword>
<dbReference type="CDD" id="cd00082">
    <property type="entry name" value="HisKA"/>
    <property type="match status" value="1"/>
</dbReference>
<dbReference type="Gene3D" id="1.10.287.130">
    <property type="match status" value="1"/>
</dbReference>
<accession>A0A0V7ZNB2</accession>
<feature type="domain" description="Histidine kinase" evidence="7">
    <location>
        <begin position="178"/>
        <end position="430"/>
    </location>
</feature>
<organism evidence="9 10">
    <name type="scientific">Mastigocoleus testarum BC008</name>
    <dbReference type="NCBI Taxonomy" id="371196"/>
    <lineage>
        <taxon>Bacteria</taxon>
        <taxon>Bacillati</taxon>
        <taxon>Cyanobacteriota</taxon>
        <taxon>Cyanophyceae</taxon>
        <taxon>Nostocales</taxon>
        <taxon>Hapalosiphonaceae</taxon>
        <taxon>Mastigocoleus</taxon>
    </lineage>
</organism>
<dbReference type="PANTHER" id="PTHR43547">
    <property type="entry name" value="TWO-COMPONENT HISTIDINE KINASE"/>
    <property type="match status" value="1"/>
</dbReference>
<evidence type="ECO:0000256" key="1">
    <source>
        <dbReference type="ARBA" id="ARBA00000085"/>
    </source>
</evidence>
<gene>
    <name evidence="9" type="ORF">BC008_24750</name>
</gene>
<dbReference type="InterPro" id="IPR003594">
    <property type="entry name" value="HATPase_dom"/>
</dbReference>
<feature type="domain" description="Response regulatory" evidence="8">
    <location>
        <begin position="14"/>
        <end position="130"/>
    </location>
</feature>
<dbReference type="AlphaFoldDB" id="A0A0V7ZNB2"/>
<dbReference type="InterPro" id="IPR036097">
    <property type="entry name" value="HisK_dim/P_sf"/>
</dbReference>
<dbReference type="SUPFAM" id="SSF52172">
    <property type="entry name" value="CheY-like"/>
    <property type="match status" value="1"/>
</dbReference>
<dbReference type="EMBL" id="LMTZ01000099">
    <property type="protein sequence ID" value="KST66196.1"/>
    <property type="molecule type" value="Genomic_DNA"/>
</dbReference>
<protein>
    <recommendedName>
        <fullName evidence="2">histidine kinase</fullName>
        <ecNumber evidence="2">2.7.13.3</ecNumber>
    </recommendedName>
</protein>
<dbReference type="PROSITE" id="PS50109">
    <property type="entry name" value="HIS_KIN"/>
    <property type="match status" value="1"/>
</dbReference>
<dbReference type="CDD" id="cd19920">
    <property type="entry name" value="REC_PA4781-like"/>
    <property type="match status" value="1"/>
</dbReference>
<sequence length="431" mass="48449">MNTTRPEVASQETTILVVDDTSTNLQVLFDLLSQQGYRVAIAKNGEAALERLQSYIPQLILLDVMMPGIDGFETCRRLNENPMTSDIPVIFMTALSDSVDKVKGLNVGAVDYITKPIQHEEVLARIRIHLQLRNVKALEGMVSQRTTELTRALDNLKRAQIQLVQSEKMSSLGQLVAGVAHEINNPVNFIHGNLVHVQEYTLGLLDLVKLYQQYYPEPPEEIQDYTEDLELDFLEEDLEKMLASMKMGSDRIRQIVLSLRNFSRLDEAEQKPVDLHGGIESTLMILQYRLKARPDHPAVEVIRNYGEIPLVECYPSKLNQVFMNILANAIDAVEESHGNISRKPQIVISTEQLHNKWVKISIADNGNGIPEKIISKIFEPFLTTKPMGKGTGLGLSISHQIITEQHSGKIDCYSTPGQGTEFVIQIPFKLI</sequence>
<dbReference type="SUPFAM" id="SSF55874">
    <property type="entry name" value="ATPase domain of HSP90 chaperone/DNA topoisomerase II/histidine kinase"/>
    <property type="match status" value="1"/>
</dbReference>
<evidence type="ECO:0000256" key="6">
    <source>
        <dbReference type="PROSITE-ProRule" id="PRU00169"/>
    </source>
</evidence>
<dbReference type="SUPFAM" id="SSF47384">
    <property type="entry name" value="Homodimeric domain of signal transducing histidine kinase"/>
    <property type="match status" value="1"/>
</dbReference>
<comment type="caution">
    <text evidence="9">The sequence shown here is derived from an EMBL/GenBank/DDBJ whole genome shotgun (WGS) entry which is preliminary data.</text>
</comment>
<dbReference type="InterPro" id="IPR003661">
    <property type="entry name" value="HisK_dim/P_dom"/>
</dbReference>
<dbReference type="InterPro" id="IPR011006">
    <property type="entry name" value="CheY-like_superfamily"/>
</dbReference>
<keyword evidence="10" id="KW-1185">Reference proteome</keyword>
<evidence type="ECO:0000256" key="5">
    <source>
        <dbReference type="ARBA" id="ARBA00023012"/>
    </source>
</evidence>
<comment type="catalytic activity">
    <reaction evidence="1">
        <text>ATP + protein L-histidine = ADP + protein N-phospho-L-histidine.</text>
        <dbReference type="EC" id="2.7.13.3"/>
    </reaction>
</comment>
<keyword evidence="5" id="KW-0902">Two-component regulatory system</keyword>
<name>A0A0V7ZNB2_9CYAN</name>
<dbReference type="Proteomes" id="UP000053372">
    <property type="component" value="Unassembled WGS sequence"/>
</dbReference>
<evidence type="ECO:0000256" key="2">
    <source>
        <dbReference type="ARBA" id="ARBA00012438"/>
    </source>
</evidence>
<feature type="modified residue" description="4-aspartylphosphate" evidence="6">
    <location>
        <position position="63"/>
    </location>
</feature>